<dbReference type="AlphaFoldDB" id="A0A812N628"/>
<sequence length="318" mass="34346">MTVNSQTYRGLPTVTTLVEGVLPPDCTASWDVMNLSLSDIFGENISEEEANASLPLARDRCEGALSCEFLFQPDVLLDPAPGCNKEVIVNYTCPNHMSQPSRTRLTPNQTTPASMIIQCPVVFLPSPDPVALRGSLQTGTFSLTGVSTMWRLRQLTACPDQHEPSRTALQLLRNMSKPSAGAVTVGLLPKIILSFNRNVFLGRGKALVREVKTLAVGAYDDPDRPREFLMSLMTSNNTASYQITTELLPLTIYEVILEPGAVEDIDGFAFAGISSDSYTFTTGLGPLQPAGWRIVAEAGNPPGPHTSLSLGLLKSHVN</sequence>
<evidence type="ECO:0000313" key="2">
    <source>
        <dbReference type="Proteomes" id="UP000649617"/>
    </source>
</evidence>
<name>A0A812N628_SYMPI</name>
<organism evidence="1 2">
    <name type="scientific">Symbiodinium pilosum</name>
    <name type="common">Dinoflagellate</name>
    <dbReference type="NCBI Taxonomy" id="2952"/>
    <lineage>
        <taxon>Eukaryota</taxon>
        <taxon>Sar</taxon>
        <taxon>Alveolata</taxon>
        <taxon>Dinophyceae</taxon>
        <taxon>Suessiales</taxon>
        <taxon>Symbiodiniaceae</taxon>
        <taxon>Symbiodinium</taxon>
    </lineage>
</organism>
<dbReference type="EMBL" id="CAJNIZ010009180">
    <property type="protein sequence ID" value="CAE7277157.1"/>
    <property type="molecule type" value="Genomic_DNA"/>
</dbReference>
<keyword evidence="2" id="KW-1185">Reference proteome</keyword>
<reference evidence="1" key="1">
    <citation type="submission" date="2021-02" db="EMBL/GenBank/DDBJ databases">
        <authorList>
            <person name="Dougan E. K."/>
            <person name="Rhodes N."/>
            <person name="Thang M."/>
            <person name="Chan C."/>
        </authorList>
    </citation>
    <scope>NUCLEOTIDE SEQUENCE</scope>
</reference>
<evidence type="ECO:0000313" key="1">
    <source>
        <dbReference type="EMBL" id="CAE7277157.1"/>
    </source>
</evidence>
<comment type="caution">
    <text evidence="1">The sequence shown here is derived from an EMBL/GenBank/DDBJ whole genome shotgun (WGS) entry which is preliminary data.</text>
</comment>
<protein>
    <submittedName>
        <fullName evidence="1">Uncharacterized protein</fullName>
    </submittedName>
</protein>
<dbReference type="CDD" id="cd22823">
    <property type="entry name" value="Gal_Rha_Lectin"/>
    <property type="match status" value="1"/>
</dbReference>
<accession>A0A812N628</accession>
<dbReference type="Proteomes" id="UP000649617">
    <property type="component" value="Unassembled WGS sequence"/>
</dbReference>
<proteinExistence type="predicted"/>
<gene>
    <name evidence="1" type="ORF">SPIL2461_LOCUS6193</name>
</gene>